<name>A0A2M6ITP1_9BACT</name>
<accession>A0A2M6ITP1</accession>
<organism evidence="1 2">
    <name type="scientific">Candidatus Roizmanbacteria bacterium CG11_big_fil_rev_8_21_14_0_20_36_8</name>
    <dbReference type="NCBI Taxonomy" id="1974856"/>
    <lineage>
        <taxon>Bacteria</taxon>
        <taxon>Candidatus Roizmaniibacteriota</taxon>
    </lineage>
</organism>
<dbReference type="EMBL" id="PCVM01000082">
    <property type="protein sequence ID" value="PIQ73242.1"/>
    <property type="molecule type" value="Genomic_DNA"/>
</dbReference>
<evidence type="ECO:0000313" key="1">
    <source>
        <dbReference type="EMBL" id="PIQ73242.1"/>
    </source>
</evidence>
<dbReference type="AlphaFoldDB" id="A0A2M6ITP1"/>
<evidence type="ECO:0000313" key="2">
    <source>
        <dbReference type="Proteomes" id="UP000231056"/>
    </source>
</evidence>
<gene>
    <name evidence="1" type="ORF">COV58_03530</name>
</gene>
<dbReference type="Proteomes" id="UP000231056">
    <property type="component" value="Unassembled WGS sequence"/>
</dbReference>
<reference evidence="1 2" key="1">
    <citation type="submission" date="2017-09" db="EMBL/GenBank/DDBJ databases">
        <title>Depth-based differentiation of microbial function through sediment-hosted aquifers and enrichment of novel symbionts in the deep terrestrial subsurface.</title>
        <authorList>
            <person name="Probst A.J."/>
            <person name="Ladd B."/>
            <person name="Jarett J.K."/>
            <person name="Geller-Mcgrath D.E."/>
            <person name="Sieber C.M."/>
            <person name="Emerson J.B."/>
            <person name="Anantharaman K."/>
            <person name="Thomas B.C."/>
            <person name="Malmstrom R."/>
            <person name="Stieglmeier M."/>
            <person name="Klingl A."/>
            <person name="Woyke T."/>
            <person name="Ryan C.M."/>
            <person name="Banfield J.F."/>
        </authorList>
    </citation>
    <scope>NUCLEOTIDE SEQUENCE [LARGE SCALE GENOMIC DNA]</scope>
    <source>
        <strain evidence="1">CG11_big_fil_rev_8_21_14_0_20_36_8</strain>
    </source>
</reference>
<protein>
    <submittedName>
        <fullName evidence="1">Uncharacterized protein</fullName>
    </submittedName>
</protein>
<sequence length="242" mass="27813">MKQKYLLFSFLLVVLISLAFVRLQTNVSEVESSFSPVAANPTNLIDIQKMIPFDFENTSQGKFDGVFASKDGSEKQVYFNDKPLRDFALSPSRQQAIFSYEPGDQELSIMLLDLNEGKTWEIFYSNHPSWDVTSDLHWLGDNNIIFLRHCGTSCQGLTLLSMRDGEIVNATLSYMSFSDQPAYTHFKDWFGKEHKMENFVDTVRTEIIDNKFYLIFEMKNEVGEASGQKKFLFAEDSLNLEL</sequence>
<comment type="caution">
    <text evidence="1">The sequence shown here is derived from an EMBL/GenBank/DDBJ whole genome shotgun (WGS) entry which is preliminary data.</text>
</comment>
<proteinExistence type="predicted"/>
<dbReference type="SUPFAM" id="SSF69322">
    <property type="entry name" value="Tricorn protease domain 2"/>
    <property type="match status" value="1"/>
</dbReference>